<dbReference type="Gene3D" id="3.90.1320.10">
    <property type="entry name" value="Outer-capsid protein sigma 3, large lobe"/>
    <property type="match status" value="1"/>
</dbReference>
<evidence type="ECO:0000259" key="2">
    <source>
        <dbReference type="PROSITE" id="PS52045"/>
    </source>
</evidence>
<feature type="region of interest" description="Disordered" evidence="1">
    <location>
        <begin position="1"/>
        <end position="34"/>
    </location>
</feature>
<feature type="domain" description="Neprosin PEP catalytic" evidence="2">
    <location>
        <begin position="123"/>
        <end position="376"/>
    </location>
</feature>
<dbReference type="Pfam" id="PF03080">
    <property type="entry name" value="Neprosin"/>
    <property type="match status" value="1"/>
</dbReference>
<dbReference type="InterPro" id="IPR004314">
    <property type="entry name" value="Neprosin"/>
</dbReference>
<dbReference type="PANTHER" id="PTHR31589">
    <property type="entry name" value="PROTEIN, PUTATIVE (DUF239)-RELATED-RELATED"/>
    <property type="match status" value="1"/>
</dbReference>
<dbReference type="Proteomes" id="UP000323000">
    <property type="component" value="Chromosome 8"/>
</dbReference>
<evidence type="ECO:0000313" key="3">
    <source>
        <dbReference type="EMBL" id="TXG57076.1"/>
    </source>
</evidence>
<protein>
    <recommendedName>
        <fullName evidence="2">Neprosin PEP catalytic domain-containing protein</fullName>
    </recommendedName>
</protein>
<proteinExistence type="predicted"/>
<accession>A0A5C7HLE1</accession>
<evidence type="ECO:0000313" key="4">
    <source>
        <dbReference type="Proteomes" id="UP000323000"/>
    </source>
</evidence>
<feature type="region of interest" description="Disordered" evidence="1">
    <location>
        <begin position="98"/>
        <end position="124"/>
    </location>
</feature>
<dbReference type="AlphaFoldDB" id="A0A5C7HLE1"/>
<dbReference type="InterPro" id="IPR025521">
    <property type="entry name" value="Neprosin_propep"/>
</dbReference>
<comment type="caution">
    <text evidence="3">The sequence shown here is derived from an EMBL/GenBank/DDBJ whole genome shotgun (WGS) entry which is preliminary data.</text>
</comment>
<dbReference type="InterPro" id="IPR053168">
    <property type="entry name" value="Glutamic_endopeptidase"/>
</dbReference>
<reference evidence="4" key="1">
    <citation type="journal article" date="2019" name="Gigascience">
        <title>De novo genome assembly of the endangered Acer yangbiense, a plant species with extremely small populations endemic to Yunnan Province, China.</title>
        <authorList>
            <person name="Yang J."/>
            <person name="Wariss H.M."/>
            <person name="Tao L."/>
            <person name="Zhang R."/>
            <person name="Yun Q."/>
            <person name="Hollingsworth P."/>
            <person name="Dao Z."/>
            <person name="Luo G."/>
            <person name="Guo H."/>
            <person name="Ma Y."/>
            <person name="Sun W."/>
        </authorList>
    </citation>
    <scope>NUCLEOTIDE SEQUENCE [LARGE SCALE GENOMIC DNA]</scope>
    <source>
        <strain evidence="4">cv. Malutang</strain>
    </source>
</reference>
<keyword evidence="4" id="KW-1185">Reference proteome</keyword>
<dbReference type="OrthoDB" id="1858978at2759"/>
<dbReference type="Pfam" id="PF14365">
    <property type="entry name" value="Neprosin_AP"/>
    <property type="match status" value="1"/>
</dbReference>
<dbReference type="EMBL" id="VAHF01000008">
    <property type="protein sequence ID" value="TXG57076.1"/>
    <property type="molecule type" value="Genomic_DNA"/>
</dbReference>
<sequence length="378" mass="41608">MRSGKRRKVTAENSDSRGGKLARKQNVVTDADGGNSTATMEHILPILYKVGVEAGGDNSEPDRETKAKETNEYECVDIHKQPAFDNILLKNHKIQMNPSLLPKSRRNSELSSSKESSFEQQGKGCPSGMYAVFQTKPNTNVKYNGAKAIIDLYNPAVKQNQISMAQIWIEAGPPAELNGIQVGWAVHPHLYGDNKTRVTAYWTADQSQKTGCYNSICPGFVQVHPSERLGQDFGAVSVIDGQQYGTTPMIYKDPNTGNWWLVVENRISIGYWPKELFTHLNDGASFVQYGGWTYNSPDGLSPPMGSGRFASGNLKQSCFFAQIELMNTNNNLVDATEDILQRFVDSDKCYSAKFWGYQGSVLGQSFSFGGPGGQCNAA</sequence>
<organism evidence="3 4">
    <name type="scientific">Acer yangbiense</name>
    <dbReference type="NCBI Taxonomy" id="1000413"/>
    <lineage>
        <taxon>Eukaryota</taxon>
        <taxon>Viridiplantae</taxon>
        <taxon>Streptophyta</taxon>
        <taxon>Embryophyta</taxon>
        <taxon>Tracheophyta</taxon>
        <taxon>Spermatophyta</taxon>
        <taxon>Magnoliopsida</taxon>
        <taxon>eudicotyledons</taxon>
        <taxon>Gunneridae</taxon>
        <taxon>Pentapetalae</taxon>
        <taxon>rosids</taxon>
        <taxon>malvids</taxon>
        <taxon>Sapindales</taxon>
        <taxon>Sapindaceae</taxon>
        <taxon>Hippocastanoideae</taxon>
        <taxon>Acereae</taxon>
        <taxon>Acer</taxon>
    </lineage>
</organism>
<name>A0A5C7HLE1_9ROSI</name>
<evidence type="ECO:0000256" key="1">
    <source>
        <dbReference type="SAM" id="MobiDB-lite"/>
    </source>
</evidence>
<gene>
    <name evidence="3" type="ORF">EZV62_018389</name>
</gene>
<dbReference type="PANTHER" id="PTHR31589:SF233">
    <property type="entry name" value="PROTEIN, PUTATIVE (DUF239)-RELATED"/>
    <property type="match status" value="1"/>
</dbReference>
<dbReference type="PROSITE" id="PS52045">
    <property type="entry name" value="NEPROSIN_PEP_CD"/>
    <property type="match status" value="1"/>
</dbReference>